<dbReference type="GO" id="GO:0046872">
    <property type="term" value="F:metal ion binding"/>
    <property type="evidence" value="ECO:0007669"/>
    <property type="project" value="UniProtKB-KW"/>
</dbReference>
<dbReference type="AlphaFoldDB" id="A0A936NF71"/>
<organism evidence="9 10">
    <name type="scientific">Candidatus Neomicrothrix subdominans</name>
    <dbReference type="NCBI Taxonomy" id="2954438"/>
    <lineage>
        <taxon>Bacteria</taxon>
        <taxon>Bacillati</taxon>
        <taxon>Actinomycetota</taxon>
        <taxon>Acidimicrobiia</taxon>
        <taxon>Acidimicrobiales</taxon>
        <taxon>Microthrixaceae</taxon>
        <taxon>Candidatus Neomicrothrix</taxon>
    </lineage>
</organism>
<keyword evidence="2" id="KW-0479">Metal-binding</keyword>
<keyword evidence="5" id="KW-0630">Potassium</keyword>
<keyword evidence="1 9" id="KW-0436">Ligase</keyword>
<evidence type="ECO:0000256" key="1">
    <source>
        <dbReference type="ARBA" id="ARBA00022598"/>
    </source>
</evidence>
<evidence type="ECO:0000259" key="8">
    <source>
        <dbReference type="Pfam" id="PF01996"/>
    </source>
</evidence>
<keyword evidence="7" id="KW-0464">Manganese</keyword>
<evidence type="ECO:0000256" key="6">
    <source>
        <dbReference type="ARBA" id="ARBA00023134"/>
    </source>
</evidence>
<dbReference type="Gene3D" id="3.30.1330.100">
    <property type="entry name" value="CofE-like"/>
    <property type="match status" value="1"/>
</dbReference>
<dbReference type="NCBIfam" id="TIGR01916">
    <property type="entry name" value="F420_cofE"/>
    <property type="match status" value="1"/>
</dbReference>
<dbReference type="InterPro" id="IPR002847">
    <property type="entry name" value="F420-0_gamma-glut_ligase-dom"/>
</dbReference>
<dbReference type="PANTHER" id="PTHR47917">
    <property type="match status" value="1"/>
</dbReference>
<evidence type="ECO:0000313" key="9">
    <source>
        <dbReference type="EMBL" id="MBK9298591.1"/>
    </source>
</evidence>
<evidence type="ECO:0000256" key="4">
    <source>
        <dbReference type="ARBA" id="ARBA00022842"/>
    </source>
</evidence>
<accession>A0A936NF71</accession>
<dbReference type="Gene3D" id="3.90.1660.10">
    <property type="entry name" value="CofE-like domain"/>
    <property type="match status" value="1"/>
</dbReference>
<feature type="domain" description="Coenzyme F420:L-glutamate ligase-like" evidence="8">
    <location>
        <begin position="19"/>
        <end position="218"/>
    </location>
</feature>
<evidence type="ECO:0000256" key="5">
    <source>
        <dbReference type="ARBA" id="ARBA00022958"/>
    </source>
</evidence>
<evidence type="ECO:0000256" key="7">
    <source>
        <dbReference type="ARBA" id="ARBA00023211"/>
    </source>
</evidence>
<protein>
    <submittedName>
        <fullName evidence="9">Coenzyme F420-0:L-glutamate ligase</fullName>
        <ecNumber evidence="9">6.3.2.31</ecNumber>
    </submittedName>
</protein>
<evidence type="ECO:0000313" key="10">
    <source>
        <dbReference type="Proteomes" id="UP000727993"/>
    </source>
</evidence>
<comment type="caution">
    <text evidence="9">The sequence shown here is derived from an EMBL/GenBank/DDBJ whole genome shotgun (WGS) entry which is preliminary data.</text>
</comment>
<dbReference type="SUPFAM" id="SSF144010">
    <property type="entry name" value="CofE-like"/>
    <property type="match status" value="1"/>
</dbReference>
<keyword evidence="6" id="KW-0342">GTP-binding</keyword>
<name>A0A936NF71_9ACTN</name>
<dbReference type="PANTHER" id="PTHR47917:SF1">
    <property type="entry name" value="COENZYME F420:L-GLUTAMATE LIGASE"/>
    <property type="match status" value="1"/>
</dbReference>
<proteinExistence type="predicted"/>
<dbReference type="Proteomes" id="UP000727993">
    <property type="component" value="Unassembled WGS sequence"/>
</dbReference>
<dbReference type="GO" id="GO:0052618">
    <property type="term" value="F:coenzyme F420-0:L-glutamate ligase activity"/>
    <property type="evidence" value="ECO:0007669"/>
    <property type="project" value="UniProtKB-EC"/>
</dbReference>
<dbReference type="EMBL" id="JADJZA010000010">
    <property type="protein sequence ID" value="MBK9298591.1"/>
    <property type="molecule type" value="Genomic_DNA"/>
</dbReference>
<dbReference type="Pfam" id="PF01996">
    <property type="entry name" value="F420_ligase"/>
    <property type="match status" value="1"/>
</dbReference>
<dbReference type="GO" id="GO:0005525">
    <property type="term" value="F:GTP binding"/>
    <property type="evidence" value="ECO:0007669"/>
    <property type="project" value="UniProtKB-KW"/>
</dbReference>
<sequence>MSGRRSEVNSLELLPISGIPEVRPGDDLGALVADAALASIGFEDGDVVVVTQKVVSKAENALVAIDANDPNAHRALVAGQSRRILRRRGDLVISETHHGFVCANAGIDLSNVEAGTAALLPEDPDRSARRLRDVFVHRYGVTCGVIISDTFGRTWRRGVTDIALGSAGIRPILDLRGTNDALGRELAVTEVALVDEVAAAADLVMGKSAGIAAAIVRGVDPAWLTDPADPDLSASGGVVADLVRSPAEDLFR</sequence>
<keyword evidence="4" id="KW-0460">Magnesium</keyword>
<evidence type="ECO:0000256" key="2">
    <source>
        <dbReference type="ARBA" id="ARBA00022723"/>
    </source>
</evidence>
<keyword evidence="3" id="KW-0547">Nucleotide-binding</keyword>
<dbReference type="EC" id="6.3.2.31" evidence="9"/>
<dbReference type="InterPro" id="IPR008225">
    <property type="entry name" value="F420-0_g-glutamyl_ligase"/>
</dbReference>
<reference evidence="9 10" key="1">
    <citation type="submission" date="2020-10" db="EMBL/GenBank/DDBJ databases">
        <title>Connecting structure to function with the recovery of over 1000 high-quality activated sludge metagenome-assembled genomes encoding full-length rRNA genes using long-read sequencing.</title>
        <authorList>
            <person name="Singleton C.M."/>
            <person name="Petriglieri F."/>
            <person name="Kristensen J.M."/>
            <person name="Kirkegaard R.H."/>
            <person name="Michaelsen T.Y."/>
            <person name="Andersen M.H."/>
            <person name="Karst S.M."/>
            <person name="Dueholm M.S."/>
            <person name="Nielsen P.H."/>
            <person name="Albertsen M."/>
        </authorList>
    </citation>
    <scope>NUCLEOTIDE SEQUENCE [LARGE SCALE GENOMIC DNA]</scope>
    <source>
        <strain evidence="9">Lyne_18-Q3-R50-59_MAXAC.006</strain>
    </source>
</reference>
<evidence type="ECO:0000256" key="3">
    <source>
        <dbReference type="ARBA" id="ARBA00022741"/>
    </source>
</evidence>
<gene>
    <name evidence="9" type="primary">cofE</name>
    <name evidence="9" type="ORF">IPN02_17550</name>
</gene>